<dbReference type="Proteomes" id="UP000232196">
    <property type="component" value="Unassembled WGS sequence"/>
</dbReference>
<dbReference type="EMBL" id="NPDN01000002">
    <property type="protein sequence ID" value="PJZ26576.1"/>
    <property type="molecule type" value="Genomic_DNA"/>
</dbReference>
<evidence type="ECO:0000313" key="1">
    <source>
        <dbReference type="EMBL" id="PJZ26576.1"/>
    </source>
</evidence>
<comment type="caution">
    <text evidence="1">The sequence shown here is derived from an EMBL/GenBank/DDBJ whole genome shotgun (WGS) entry which is preliminary data.</text>
</comment>
<proteinExistence type="predicted"/>
<sequence>MYSSFRIYTFHLLLLSVLSTNCILISRSELSSPSSLNEGKVLKHYKKVSIKVIYIPEKDDRAYNLEEEEQKSREEIWTELLVSAYEDSGLFREVVTSTDGDLKVQIKIVESQAEDRGMDYVFSKGWGFRPYREEGSFAMSTDFYNSKGELLGSVDLTETYDFYYQVFFIFLAPFYSPGGEYERLGRFMGLKTLDRALSKEIFIPKK</sequence>
<accession>A0A2M9XFX0</accession>
<organism evidence="1 2">
    <name type="scientific">Leptospira hartskeerlii</name>
    <dbReference type="NCBI Taxonomy" id="2023177"/>
    <lineage>
        <taxon>Bacteria</taxon>
        <taxon>Pseudomonadati</taxon>
        <taxon>Spirochaetota</taxon>
        <taxon>Spirochaetia</taxon>
        <taxon>Leptospirales</taxon>
        <taxon>Leptospiraceae</taxon>
        <taxon>Leptospira</taxon>
    </lineage>
</organism>
<name>A0A2M9XFX0_9LEPT</name>
<keyword evidence="2" id="KW-1185">Reference proteome</keyword>
<gene>
    <name evidence="1" type="ORF">CH357_03520</name>
</gene>
<dbReference type="AlphaFoldDB" id="A0A2M9XFX0"/>
<protein>
    <submittedName>
        <fullName evidence="1">Uncharacterized protein</fullName>
    </submittedName>
</protein>
<dbReference type="OrthoDB" id="324991at2"/>
<reference evidence="1 2" key="1">
    <citation type="submission" date="2017-07" db="EMBL/GenBank/DDBJ databases">
        <title>Leptospira spp. isolated from tropical soils.</title>
        <authorList>
            <person name="Thibeaux R."/>
            <person name="Iraola G."/>
            <person name="Ferres I."/>
            <person name="Bierque E."/>
            <person name="Girault D."/>
            <person name="Soupe-Gilbert M.-E."/>
            <person name="Picardeau M."/>
            <person name="Goarant C."/>
        </authorList>
    </citation>
    <scope>NUCLEOTIDE SEQUENCE [LARGE SCALE GENOMIC DNA]</scope>
    <source>
        <strain evidence="1 2">MCA1-C-A1</strain>
    </source>
</reference>
<evidence type="ECO:0000313" key="2">
    <source>
        <dbReference type="Proteomes" id="UP000232196"/>
    </source>
</evidence>
<dbReference type="RefSeq" id="WP_100705401.1">
    <property type="nucleotide sequence ID" value="NZ_NPDL01000002.1"/>
</dbReference>